<comment type="caution">
    <text evidence="2">The sequence shown here is derived from an EMBL/GenBank/DDBJ whole genome shotgun (WGS) entry which is preliminary data.</text>
</comment>
<protein>
    <submittedName>
        <fullName evidence="2">Desmoplakin</fullName>
    </submittedName>
</protein>
<accession>X6N2H2</accession>
<organism evidence="2 3">
    <name type="scientific">Reticulomyxa filosa</name>
    <dbReference type="NCBI Taxonomy" id="46433"/>
    <lineage>
        <taxon>Eukaryota</taxon>
        <taxon>Sar</taxon>
        <taxon>Rhizaria</taxon>
        <taxon>Retaria</taxon>
        <taxon>Foraminifera</taxon>
        <taxon>Monothalamids</taxon>
        <taxon>Reticulomyxidae</taxon>
        <taxon>Reticulomyxa</taxon>
    </lineage>
</organism>
<dbReference type="AlphaFoldDB" id="X6N2H2"/>
<gene>
    <name evidence="2" type="ORF">RFI_16762</name>
</gene>
<evidence type="ECO:0000313" key="3">
    <source>
        <dbReference type="Proteomes" id="UP000023152"/>
    </source>
</evidence>
<reference evidence="2 3" key="1">
    <citation type="journal article" date="2013" name="Curr. Biol.">
        <title>The Genome of the Foraminiferan Reticulomyxa filosa.</title>
        <authorList>
            <person name="Glockner G."/>
            <person name="Hulsmann N."/>
            <person name="Schleicher M."/>
            <person name="Noegel A.A."/>
            <person name="Eichinger L."/>
            <person name="Gallinger C."/>
            <person name="Pawlowski J."/>
            <person name="Sierra R."/>
            <person name="Euteneuer U."/>
            <person name="Pillet L."/>
            <person name="Moustafa A."/>
            <person name="Platzer M."/>
            <person name="Groth M."/>
            <person name="Szafranski K."/>
            <person name="Schliwa M."/>
        </authorList>
    </citation>
    <scope>NUCLEOTIDE SEQUENCE [LARGE SCALE GENOMIC DNA]</scope>
</reference>
<keyword evidence="1" id="KW-0175">Coiled coil</keyword>
<proteinExistence type="predicted"/>
<name>X6N2H2_RETFI</name>
<feature type="non-terminal residue" evidence="2">
    <location>
        <position position="200"/>
    </location>
</feature>
<evidence type="ECO:0000313" key="2">
    <source>
        <dbReference type="EMBL" id="ETO20455.1"/>
    </source>
</evidence>
<keyword evidence="3" id="KW-1185">Reference proteome</keyword>
<feature type="coiled-coil region" evidence="1">
    <location>
        <begin position="62"/>
        <end position="150"/>
    </location>
</feature>
<evidence type="ECO:0000256" key="1">
    <source>
        <dbReference type="SAM" id="Coils"/>
    </source>
</evidence>
<dbReference type="Proteomes" id="UP000023152">
    <property type="component" value="Unassembled WGS sequence"/>
</dbReference>
<sequence length="200" mass="23081">DILKEAKIPVMSRADIFQALRAMPDSCVHKEFEAKLRGKPNAQVVILHPNDHEKMNGLYEKYRDISQSVKKFQKALTTLEENNTQCKTKVEKACEDLIGEINQHKENLFAKIDAYKSQKKEILTKQLNDLKTKEDEIKQLNDQLTDFLSDSELEINERRDKICKLLQTLTLDSMKWSDVPDIESDVIVDTNITSISNVLF</sequence>
<feature type="non-terminal residue" evidence="2">
    <location>
        <position position="1"/>
    </location>
</feature>
<dbReference type="EMBL" id="ASPP01012590">
    <property type="protein sequence ID" value="ETO20455.1"/>
    <property type="molecule type" value="Genomic_DNA"/>
</dbReference>